<dbReference type="EMBL" id="LRBS01000067">
    <property type="protein sequence ID" value="OII76161.1"/>
    <property type="molecule type" value="Genomic_DNA"/>
</dbReference>
<evidence type="ECO:0000313" key="2">
    <source>
        <dbReference type="Proteomes" id="UP000186804"/>
    </source>
</evidence>
<dbReference type="OrthoDB" id="342207at2759"/>
<name>A0A1J4MPH9_9CRYT</name>
<proteinExistence type="predicted"/>
<gene>
    <name evidence="1" type="ORF">cand_005590</name>
</gene>
<dbReference type="GeneID" id="92364744"/>
<organism evidence="1 2">
    <name type="scientific">Cryptosporidium andersoni</name>
    <dbReference type="NCBI Taxonomy" id="117008"/>
    <lineage>
        <taxon>Eukaryota</taxon>
        <taxon>Sar</taxon>
        <taxon>Alveolata</taxon>
        <taxon>Apicomplexa</taxon>
        <taxon>Conoidasida</taxon>
        <taxon>Coccidia</taxon>
        <taxon>Eucoccidiorida</taxon>
        <taxon>Eimeriorina</taxon>
        <taxon>Cryptosporidiidae</taxon>
        <taxon>Cryptosporidium</taxon>
    </lineage>
</organism>
<dbReference type="AlphaFoldDB" id="A0A1J4MPH9"/>
<dbReference type="VEuPathDB" id="CryptoDB:cand_005590"/>
<accession>A0A1J4MPH9</accession>
<evidence type="ECO:0000313" key="1">
    <source>
        <dbReference type="EMBL" id="OII76161.1"/>
    </source>
</evidence>
<dbReference type="RefSeq" id="XP_067068007.1">
    <property type="nucleotide sequence ID" value="XM_067210800.1"/>
</dbReference>
<comment type="caution">
    <text evidence="1">The sequence shown here is derived from an EMBL/GenBank/DDBJ whole genome shotgun (WGS) entry which is preliminary data.</text>
</comment>
<reference evidence="1 2" key="1">
    <citation type="submission" date="2016-10" db="EMBL/GenBank/DDBJ databases">
        <title>Reductive evolution of mitochondrial metabolism and differential evolution of invasion-related proteins in Cryptosporidium.</title>
        <authorList>
            <person name="Liu S."/>
            <person name="Roellig D.M."/>
            <person name="Guo Y."/>
            <person name="Li N."/>
            <person name="Frace M.A."/>
            <person name="Tang K."/>
            <person name="Zhang L."/>
            <person name="Feng Y."/>
            <person name="Xiao L."/>
        </authorList>
    </citation>
    <scope>NUCLEOTIDE SEQUENCE [LARGE SCALE GENOMIC DNA]</scope>
    <source>
        <strain evidence="1">30847</strain>
    </source>
</reference>
<dbReference type="Proteomes" id="UP000186804">
    <property type="component" value="Unassembled WGS sequence"/>
</dbReference>
<keyword evidence="2" id="KW-1185">Reference proteome</keyword>
<sequence>MSEMPKTLTIPSHLRLDSLSLTNFPTGFTPRSEVKSSIKDNNTLLNGIERGILEQLPVGRSFRTSIRVNRDVPTLLSTRSNPSNSIFNISEGIPKKPINSKVTKPKAFEFATTGRAEYRSRQLSKPLSSLNLNLHKINQYNIPNGPLSVRSATSVGAESRCSNRSSKTTVPKPFNFSTNARAISRSKCILEKLNKFEGKLSNKRDDTFNVAVLSKNEEYNEDKRLNNIVESMKKCVGNIDNNLPICNDRYKFTLKTSSQIKEVTKPISPKFATKARFEKKKTQPVVEGNCMNNDALYQKLCKDVHPNIIQPRIQGAKMNPMTLSKYDVKLGEKHIDRNFPGNKCLNINKKKNSNISNIALDSIKNICITPKENLSINCDENNELNLREIEDSEAIKSSLPPLRGFLSMSSLVSNGRLSSDEKLSNKKSEKWEVNYIQNKQLIKDFSAFPGINDNGDTIISQDSDDLYTNNNHSIHTINARDKNIPINWKFQATIARKQLEELISPNSDSQILDEEIPCITDIIKVQSESLGFDVNEEIRTPIVRKF</sequence>
<protein>
    <submittedName>
        <fullName evidence="1">Uncharacterized protein</fullName>
    </submittedName>
</protein>